<comment type="catalytic activity">
    <reaction evidence="7">
        <text>3-phosphoshikimate + phosphoenolpyruvate = 5-O-(1-carboxyvinyl)-3-phosphoshikimate + phosphate</text>
        <dbReference type="Rhea" id="RHEA:21256"/>
        <dbReference type="ChEBI" id="CHEBI:43474"/>
        <dbReference type="ChEBI" id="CHEBI:57701"/>
        <dbReference type="ChEBI" id="CHEBI:58702"/>
        <dbReference type="ChEBI" id="CHEBI:145989"/>
        <dbReference type="EC" id="2.5.1.19"/>
    </reaction>
    <physiologicalReaction direction="left-to-right" evidence="7">
        <dbReference type="Rhea" id="RHEA:21257"/>
    </physiologicalReaction>
</comment>
<dbReference type="PIRSF" id="PIRSF000505">
    <property type="entry name" value="EPSPS"/>
    <property type="match status" value="1"/>
</dbReference>
<name>A0A5B0EJ85_9MICC</name>
<dbReference type="FunFam" id="3.65.10.10:FF:000011">
    <property type="entry name" value="3-phosphoshikimate 1-carboxyvinyltransferase"/>
    <property type="match status" value="1"/>
</dbReference>
<dbReference type="InterPro" id="IPR036968">
    <property type="entry name" value="Enolpyruvate_Tfrase_sf"/>
</dbReference>
<feature type="binding site" evidence="8">
    <location>
        <position position="351"/>
    </location>
    <ligand>
        <name>3-phosphoshikimate</name>
        <dbReference type="ChEBI" id="CHEBI:145989"/>
    </ligand>
</feature>
<dbReference type="InterPro" id="IPR023193">
    <property type="entry name" value="EPSP_synthase_CS"/>
</dbReference>
<comment type="pathway">
    <text evidence="1 8">Metabolic intermediate biosynthesis; chorismate biosynthesis; chorismate from D-erythrose 4-phosphate and phosphoenolpyruvate: step 6/7.</text>
</comment>
<evidence type="ECO:0000259" key="9">
    <source>
        <dbReference type="Pfam" id="PF00275"/>
    </source>
</evidence>
<comment type="subcellular location">
    <subcellularLocation>
        <location evidence="8">Cytoplasm</location>
    </subcellularLocation>
</comment>
<feature type="binding site" evidence="8">
    <location>
        <position position="106"/>
    </location>
    <ligand>
        <name>phosphoenolpyruvate</name>
        <dbReference type="ChEBI" id="CHEBI:58702"/>
    </ligand>
</feature>
<feature type="binding site" evidence="8">
    <location>
        <position position="324"/>
    </location>
    <ligand>
        <name>3-phosphoshikimate</name>
        <dbReference type="ChEBI" id="CHEBI:145989"/>
    </ligand>
</feature>
<feature type="binding site" evidence="8">
    <location>
        <position position="181"/>
    </location>
    <ligand>
        <name>3-phosphoshikimate</name>
        <dbReference type="ChEBI" id="CHEBI:145989"/>
    </ligand>
</feature>
<comment type="caution">
    <text evidence="8">Lacks conserved residue(s) required for the propagation of feature annotation.</text>
</comment>
<feature type="binding site" evidence="8">
    <location>
        <position position="183"/>
    </location>
    <ligand>
        <name>phosphoenolpyruvate</name>
        <dbReference type="ChEBI" id="CHEBI:58702"/>
    </ligand>
</feature>
<dbReference type="GO" id="GO:0005737">
    <property type="term" value="C:cytoplasm"/>
    <property type="evidence" value="ECO:0007669"/>
    <property type="project" value="UniProtKB-SubCell"/>
</dbReference>
<feature type="active site" description="Proton acceptor" evidence="8">
    <location>
        <position position="324"/>
    </location>
</feature>
<evidence type="ECO:0000313" key="11">
    <source>
        <dbReference type="Proteomes" id="UP000323856"/>
    </source>
</evidence>
<feature type="binding site" evidence="8">
    <location>
        <position position="30"/>
    </location>
    <ligand>
        <name>phosphoenolpyruvate</name>
        <dbReference type="ChEBI" id="CHEBI:58702"/>
    </ligand>
</feature>
<comment type="function">
    <text evidence="8">Catalyzes the transfer of the enolpyruvyl moiety of phosphoenolpyruvate (PEP) to the 5-hydroxyl of shikimate-3-phosphate (S3P) to produce enolpyruvyl shikimate-3-phosphate and inorganic phosphate.</text>
</comment>
<organism evidence="10 11">
    <name type="scientific">Paeniglutamicibacter gangotriensis</name>
    <dbReference type="NCBI Taxonomy" id="254787"/>
    <lineage>
        <taxon>Bacteria</taxon>
        <taxon>Bacillati</taxon>
        <taxon>Actinomycetota</taxon>
        <taxon>Actinomycetes</taxon>
        <taxon>Micrococcales</taxon>
        <taxon>Micrococcaceae</taxon>
        <taxon>Paeniglutamicibacter</taxon>
    </lineage>
</organism>
<feature type="binding site" evidence="8">
    <location>
        <position position="182"/>
    </location>
    <ligand>
        <name>3-phosphoshikimate</name>
        <dbReference type="ChEBI" id="CHEBI:145989"/>
    </ligand>
</feature>
<feature type="binding site" evidence="8">
    <location>
        <position position="30"/>
    </location>
    <ligand>
        <name>3-phosphoshikimate</name>
        <dbReference type="ChEBI" id="CHEBI:145989"/>
    </ligand>
</feature>
<dbReference type="RefSeq" id="WP_149619000.1">
    <property type="nucleotide sequence ID" value="NZ_VOBL01000004.1"/>
</dbReference>
<dbReference type="FunFam" id="3.65.10.10:FF:000010">
    <property type="entry name" value="3-phosphoshikimate 1-carboxyvinyltransferase"/>
    <property type="match status" value="1"/>
</dbReference>
<dbReference type="PROSITE" id="PS00104">
    <property type="entry name" value="EPSP_SYNTHASE_1"/>
    <property type="match status" value="1"/>
</dbReference>
<feature type="domain" description="Enolpyruvate transferase" evidence="9">
    <location>
        <begin position="19"/>
        <end position="427"/>
    </location>
</feature>
<dbReference type="PANTHER" id="PTHR21090">
    <property type="entry name" value="AROM/DEHYDROQUINATE SYNTHASE"/>
    <property type="match status" value="1"/>
</dbReference>
<evidence type="ECO:0000256" key="3">
    <source>
        <dbReference type="ARBA" id="ARBA00022490"/>
    </source>
</evidence>
<dbReference type="GO" id="GO:0009073">
    <property type="term" value="P:aromatic amino acid family biosynthetic process"/>
    <property type="evidence" value="ECO:0007669"/>
    <property type="project" value="UniProtKB-KW"/>
</dbReference>
<feature type="binding site" evidence="8">
    <location>
        <position position="134"/>
    </location>
    <ligand>
        <name>phosphoenolpyruvate</name>
        <dbReference type="ChEBI" id="CHEBI:58702"/>
    </ligand>
</feature>
<comment type="caution">
    <text evidence="10">The sequence shown here is derived from an EMBL/GenBank/DDBJ whole genome shotgun (WGS) entry which is preliminary data.</text>
</comment>
<evidence type="ECO:0000256" key="5">
    <source>
        <dbReference type="ARBA" id="ARBA00022679"/>
    </source>
</evidence>
<evidence type="ECO:0000313" key="10">
    <source>
        <dbReference type="EMBL" id="KAA0978756.1"/>
    </source>
</evidence>
<sequence length="441" mass="45912">MSSKDTLDTTWEAPCPTLPVDGTVIVPASKSLTNRYLLLAALADGPSRISNALDSRDSDLMIGALRALGTGIESSQGPDGTMELRITPMDLDSDMGHVEIDCGLAGTVMRFVPPLAALARGSFAFDGDPHARLRPMAPVFTALSDLSVGITEHGEAGLLPATVHGGGSLAGGKITVDASGSSQFISALLLVAARTENGMEIIAADGRIASPDHIEMTVATLRELGVEITRPTARSWKVEPGTISAFERTMEPDLSNAGPFLAAAMATAGTVRIPHWPTSTTQVGDQWREILTRMGAIITHHDDGTLEVTGPQEISGIDYPEASELAPTLAAICALATGPSRLTGISHLRGHETDRLAALAKEFNNLGGNVTELDDGLEITPAPLHGGVFETYADHRMATAAAVIGLAVPGVQVLDIATTAKTMPHFPALWTTLAASGKAAS</sequence>
<protein>
    <recommendedName>
        <fullName evidence="8">3-phosphoshikimate 1-carboxyvinyltransferase</fullName>
        <ecNumber evidence="8">2.5.1.19</ecNumber>
    </recommendedName>
    <alternativeName>
        <fullName evidence="8">5-enolpyruvylshikimate-3-phosphate synthase</fullName>
        <shortName evidence="8">EPSP synthase</shortName>
        <shortName evidence="8">EPSPS</shortName>
    </alternativeName>
</protein>
<keyword evidence="6 8" id="KW-0057">Aromatic amino acid biosynthesis</keyword>
<dbReference type="UniPathway" id="UPA00053">
    <property type="reaction ID" value="UER00089"/>
</dbReference>
<dbReference type="GO" id="GO:0003866">
    <property type="term" value="F:3-phosphoshikimate 1-carboxyvinyltransferase activity"/>
    <property type="evidence" value="ECO:0007669"/>
    <property type="project" value="UniProtKB-UniRule"/>
</dbReference>
<feature type="binding site" evidence="8">
    <location>
        <position position="31"/>
    </location>
    <ligand>
        <name>3-phosphoshikimate</name>
        <dbReference type="ChEBI" id="CHEBI:145989"/>
    </ligand>
</feature>
<evidence type="ECO:0000256" key="2">
    <source>
        <dbReference type="ARBA" id="ARBA00009948"/>
    </source>
</evidence>
<feature type="binding site" evidence="8">
    <location>
        <position position="183"/>
    </location>
    <ligand>
        <name>3-phosphoshikimate</name>
        <dbReference type="ChEBI" id="CHEBI:145989"/>
    </ligand>
</feature>
<accession>A0A5B0EJ85</accession>
<dbReference type="Gene3D" id="3.65.10.10">
    <property type="entry name" value="Enolpyruvate transferase domain"/>
    <property type="match status" value="2"/>
</dbReference>
<dbReference type="GO" id="GO:0008652">
    <property type="term" value="P:amino acid biosynthetic process"/>
    <property type="evidence" value="ECO:0007669"/>
    <property type="project" value="UniProtKB-KW"/>
</dbReference>
<reference evidence="10 11" key="1">
    <citation type="submission" date="2019-07" db="EMBL/GenBank/DDBJ databases">
        <title>Analysis of the biochemical properties, biological activity and biotechnological potential of siderophores and biosurfactants produced by Antarctic psychrotolerant bacteria.</title>
        <authorList>
            <person name="Styczynski M."/>
            <person name="Krucon T."/>
            <person name="Decewicz P."/>
            <person name="Dziewit L."/>
        </authorList>
    </citation>
    <scope>NUCLEOTIDE SEQUENCE [LARGE SCALE GENOMIC DNA]</scope>
    <source>
        <strain evidence="10 11">ANT_H27</strain>
    </source>
</reference>
<keyword evidence="4 8" id="KW-0028">Amino-acid biosynthesis</keyword>
<keyword evidence="5 8" id="KW-0808">Transferase</keyword>
<evidence type="ECO:0000256" key="4">
    <source>
        <dbReference type="ARBA" id="ARBA00022605"/>
    </source>
</evidence>
<dbReference type="GO" id="GO:0009423">
    <property type="term" value="P:chorismate biosynthetic process"/>
    <property type="evidence" value="ECO:0007669"/>
    <property type="project" value="UniProtKB-UniRule"/>
</dbReference>
<evidence type="ECO:0000256" key="6">
    <source>
        <dbReference type="ARBA" id="ARBA00023141"/>
    </source>
</evidence>
<feature type="binding site" evidence="8">
    <location>
        <position position="35"/>
    </location>
    <ligand>
        <name>3-phosphoshikimate</name>
        <dbReference type="ChEBI" id="CHEBI:145989"/>
    </ligand>
</feature>
<dbReference type="EMBL" id="VOBL01000004">
    <property type="protein sequence ID" value="KAA0978756.1"/>
    <property type="molecule type" value="Genomic_DNA"/>
</dbReference>
<dbReference type="HAMAP" id="MF_00210">
    <property type="entry name" value="EPSP_synth"/>
    <property type="match status" value="1"/>
</dbReference>
<dbReference type="AlphaFoldDB" id="A0A5B0EJ85"/>
<proteinExistence type="inferred from homology"/>
<dbReference type="PANTHER" id="PTHR21090:SF5">
    <property type="entry name" value="PENTAFUNCTIONAL AROM POLYPEPTIDE"/>
    <property type="match status" value="1"/>
</dbReference>
<feature type="binding site" evidence="8">
    <location>
        <position position="210"/>
    </location>
    <ligand>
        <name>3-phosphoshikimate</name>
        <dbReference type="ChEBI" id="CHEBI:145989"/>
    </ligand>
</feature>
<dbReference type="EC" id="2.5.1.19" evidence="8"/>
<feature type="binding site" evidence="8">
    <location>
        <position position="355"/>
    </location>
    <ligand>
        <name>phosphoenolpyruvate</name>
        <dbReference type="ChEBI" id="CHEBI:58702"/>
    </ligand>
</feature>
<dbReference type="OrthoDB" id="9809920at2"/>
<feature type="binding site" evidence="8">
    <location>
        <position position="396"/>
    </location>
    <ligand>
        <name>phosphoenolpyruvate</name>
        <dbReference type="ChEBI" id="CHEBI:58702"/>
    </ligand>
</feature>
<evidence type="ECO:0000256" key="1">
    <source>
        <dbReference type="ARBA" id="ARBA00004811"/>
    </source>
</evidence>
<feature type="binding site" evidence="8">
    <location>
        <position position="421"/>
    </location>
    <ligand>
        <name>phosphoenolpyruvate</name>
        <dbReference type="ChEBI" id="CHEBI:58702"/>
    </ligand>
</feature>
<dbReference type="Proteomes" id="UP000323856">
    <property type="component" value="Unassembled WGS sequence"/>
</dbReference>
<dbReference type="InterPro" id="IPR006264">
    <property type="entry name" value="EPSP_synthase"/>
</dbReference>
<dbReference type="InterPro" id="IPR001986">
    <property type="entry name" value="Enolpyruvate_Tfrase_dom"/>
</dbReference>
<dbReference type="InterPro" id="IPR013792">
    <property type="entry name" value="RNA3'P_cycl/enolpyr_Trfase_a/b"/>
</dbReference>
<evidence type="ECO:0000256" key="8">
    <source>
        <dbReference type="HAMAP-Rule" id="MF_00210"/>
    </source>
</evidence>
<comment type="similarity">
    <text evidence="2 8">Belongs to the EPSP synthase family.</text>
</comment>
<dbReference type="NCBIfam" id="TIGR01356">
    <property type="entry name" value="aroA"/>
    <property type="match status" value="1"/>
</dbReference>
<evidence type="ECO:0000256" key="7">
    <source>
        <dbReference type="ARBA" id="ARBA00044633"/>
    </source>
</evidence>
<dbReference type="CDD" id="cd01556">
    <property type="entry name" value="EPSP_synthase"/>
    <property type="match status" value="1"/>
</dbReference>
<dbReference type="PROSITE" id="PS00885">
    <property type="entry name" value="EPSP_SYNTHASE_2"/>
    <property type="match status" value="1"/>
</dbReference>
<comment type="subunit">
    <text evidence="8">Monomer.</text>
</comment>
<dbReference type="Pfam" id="PF00275">
    <property type="entry name" value="EPSP_synthase"/>
    <property type="match status" value="1"/>
</dbReference>
<keyword evidence="3 8" id="KW-0963">Cytoplasm</keyword>
<dbReference type="SUPFAM" id="SSF55205">
    <property type="entry name" value="EPT/RTPC-like"/>
    <property type="match status" value="1"/>
</dbReference>
<gene>
    <name evidence="8 10" type="primary">aroA</name>
    <name evidence="10" type="ORF">FQ154_05900</name>
</gene>